<dbReference type="InterPro" id="IPR051532">
    <property type="entry name" value="Ester_Hydrolysis_Enzymes"/>
</dbReference>
<dbReference type="GO" id="GO:0004622">
    <property type="term" value="F:phosphatidylcholine lysophospholipase activity"/>
    <property type="evidence" value="ECO:0007669"/>
    <property type="project" value="TreeGrafter"/>
</dbReference>
<dbReference type="PANTHER" id="PTHR30383:SF5">
    <property type="entry name" value="SGNH HYDROLASE-TYPE ESTERASE DOMAIN-CONTAINING PROTEIN"/>
    <property type="match status" value="1"/>
</dbReference>
<gene>
    <name evidence="1" type="ORF">EMCG_07658</name>
</gene>
<comment type="caution">
    <text evidence="1">The sequence shown here is derived from an EMBL/GenBank/DDBJ whole genome shotgun (WGS) entry which is preliminary data.</text>
</comment>
<reference evidence="2" key="1">
    <citation type="journal article" date="2015" name="PLoS Genet.">
        <title>The dynamic genome and transcriptome of the human fungal pathogen Blastomyces and close relative Emmonsia.</title>
        <authorList>
            <person name="Munoz J.F."/>
            <person name="Gauthier G.M."/>
            <person name="Desjardins C.A."/>
            <person name="Gallo J.E."/>
            <person name="Holder J."/>
            <person name="Sullivan T.D."/>
            <person name="Marty A.J."/>
            <person name="Carmen J.C."/>
            <person name="Chen Z."/>
            <person name="Ding L."/>
            <person name="Gujja S."/>
            <person name="Magrini V."/>
            <person name="Misas E."/>
            <person name="Mitreva M."/>
            <person name="Priest M."/>
            <person name="Saif S."/>
            <person name="Whiston E.A."/>
            <person name="Young S."/>
            <person name="Zeng Q."/>
            <person name="Goldman W.E."/>
            <person name="Mardis E.R."/>
            <person name="Taylor J.W."/>
            <person name="McEwen J.G."/>
            <person name="Clay O.K."/>
            <person name="Klein B.S."/>
            <person name="Cuomo C.A."/>
        </authorList>
    </citation>
    <scope>NUCLEOTIDE SEQUENCE [LARGE SCALE GENOMIC DNA]</scope>
    <source>
        <strain evidence="2">UAMH 3008</strain>
    </source>
</reference>
<dbReference type="PANTHER" id="PTHR30383">
    <property type="entry name" value="THIOESTERASE 1/PROTEASE 1/LYSOPHOSPHOLIPASE L1"/>
    <property type="match status" value="1"/>
</dbReference>
<dbReference type="OrthoDB" id="6123at2759"/>
<dbReference type="VEuPathDB" id="FungiDB:EMCG_07658"/>
<protein>
    <recommendedName>
        <fullName evidence="3">SGNH hydrolase-type esterase domain-containing protein</fullName>
    </recommendedName>
</protein>
<dbReference type="Proteomes" id="UP000034164">
    <property type="component" value="Unassembled WGS sequence"/>
</dbReference>
<dbReference type="InterPro" id="IPR036514">
    <property type="entry name" value="SGNH_hydro_sf"/>
</dbReference>
<dbReference type="SUPFAM" id="SSF52266">
    <property type="entry name" value="SGNH hydrolase"/>
    <property type="match status" value="1"/>
</dbReference>
<dbReference type="EMBL" id="LCZI01000449">
    <property type="protein sequence ID" value="KKZ66544.1"/>
    <property type="molecule type" value="Genomic_DNA"/>
</dbReference>
<proteinExistence type="predicted"/>
<dbReference type="AlphaFoldDB" id="A0A0G2J593"/>
<accession>A0A0G2J593</accession>
<evidence type="ECO:0000313" key="2">
    <source>
        <dbReference type="Proteomes" id="UP000034164"/>
    </source>
</evidence>
<name>A0A0G2J593_9EURO</name>
<organism evidence="1 2">
    <name type="scientific">[Emmonsia] crescens</name>
    <dbReference type="NCBI Taxonomy" id="73230"/>
    <lineage>
        <taxon>Eukaryota</taxon>
        <taxon>Fungi</taxon>
        <taxon>Dikarya</taxon>
        <taxon>Ascomycota</taxon>
        <taxon>Pezizomycotina</taxon>
        <taxon>Eurotiomycetes</taxon>
        <taxon>Eurotiomycetidae</taxon>
        <taxon>Onygenales</taxon>
        <taxon>Ajellomycetaceae</taxon>
        <taxon>Emergomyces</taxon>
    </lineage>
</organism>
<dbReference type="Gene3D" id="3.40.50.1110">
    <property type="entry name" value="SGNH hydrolase"/>
    <property type="match status" value="1"/>
</dbReference>
<evidence type="ECO:0008006" key="3">
    <source>
        <dbReference type="Google" id="ProtNLM"/>
    </source>
</evidence>
<evidence type="ECO:0000313" key="1">
    <source>
        <dbReference type="EMBL" id="KKZ66544.1"/>
    </source>
</evidence>
<sequence>MLKAKVNRRAFAEANGYVRGAHEGFPIDSIGKIGKPNCAERPNVVLLLAGTYDVVFNVNLKDAPNTLSHIIDDFLLVCPDAVVLVGTLIPLLDENHEARRISFNAALTGGVIEQRIRMGKHVLLVDMGRVTREFIDPADGIHPVDEGYKLIAEAWYEAIVAAGRKGWIGPYS</sequence>